<sequence length="196" mass="21444">MTAPHQPARPTLMVVIASIRDGRVGLPVGQWFESVARAHAGFDVSLVDLKELALPLMTEPNHPRLKQYTQETTWQWSRMVESADAFAFVMPEYNHGVSAPLINAIDYLFQEWHDKTAGLVSYGGVSGGLRAAQHLKPVLSTVGLHTVVEAVSIQMVRNHVHDGVFAPDQHATASADAMLDAMLRTDAALRTLRDAA</sequence>
<protein>
    <submittedName>
        <fullName evidence="2">NAD(P)H-dependent oxidoreductase</fullName>
        <ecNumber evidence="2">1.-.-.-</ecNumber>
    </submittedName>
</protein>
<accession>A0AAW6TB70</accession>
<keyword evidence="2" id="KW-0560">Oxidoreductase</keyword>
<dbReference type="GO" id="GO:0010181">
    <property type="term" value="F:FMN binding"/>
    <property type="evidence" value="ECO:0007669"/>
    <property type="project" value="TreeGrafter"/>
</dbReference>
<evidence type="ECO:0000313" key="2">
    <source>
        <dbReference type="EMBL" id="MDI2098847.1"/>
    </source>
</evidence>
<dbReference type="GO" id="GO:0016491">
    <property type="term" value="F:oxidoreductase activity"/>
    <property type="evidence" value="ECO:0007669"/>
    <property type="project" value="UniProtKB-KW"/>
</dbReference>
<comment type="caution">
    <text evidence="2">The sequence shown here is derived from an EMBL/GenBank/DDBJ whole genome shotgun (WGS) entry which is preliminary data.</text>
</comment>
<name>A0AAW6TB70_9MICO</name>
<dbReference type="Gene3D" id="3.40.50.360">
    <property type="match status" value="1"/>
</dbReference>
<dbReference type="GO" id="GO:0005829">
    <property type="term" value="C:cytosol"/>
    <property type="evidence" value="ECO:0007669"/>
    <property type="project" value="TreeGrafter"/>
</dbReference>
<dbReference type="Proteomes" id="UP001321506">
    <property type="component" value="Unassembled WGS sequence"/>
</dbReference>
<dbReference type="InterPro" id="IPR050712">
    <property type="entry name" value="NAD(P)H-dep_reductase"/>
</dbReference>
<feature type="domain" description="NADPH-dependent FMN reductase-like" evidence="1">
    <location>
        <begin position="12"/>
        <end position="154"/>
    </location>
</feature>
<dbReference type="Pfam" id="PF03358">
    <property type="entry name" value="FMN_red"/>
    <property type="match status" value="1"/>
</dbReference>
<dbReference type="EMBL" id="JASATX010000003">
    <property type="protein sequence ID" value="MDI2098847.1"/>
    <property type="molecule type" value="Genomic_DNA"/>
</dbReference>
<proteinExistence type="predicted"/>
<evidence type="ECO:0000259" key="1">
    <source>
        <dbReference type="Pfam" id="PF03358"/>
    </source>
</evidence>
<dbReference type="RefSeq" id="WP_281488641.1">
    <property type="nucleotide sequence ID" value="NZ_CP159582.1"/>
</dbReference>
<reference evidence="2 3" key="1">
    <citation type="submission" date="2023-04" db="EMBL/GenBank/DDBJ databases">
        <title>Klugiella caeni sp. nov. isolated from the sludge of biochemical tank.</title>
        <authorList>
            <person name="Geng K."/>
        </authorList>
    </citation>
    <scope>NUCLEOTIDE SEQUENCE [LARGE SCALE GENOMIC DNA]</scope>
    <source>
        <strain evidence="2 3">YN-L-19</strain>
    </source>
</reference>
<dbReference type="AlphaFoldDB" id="A0AAW6TB70"/>
<dbReference type="EC" id="1.-.-.-" evidence="2"/>
<dbReference type="InterPro" id="IPR005025">
    <property type="entry name" value="FMN_Rdtase-like_dom"/>
</dbReference>
<dbReference type="PANTHER" id="PTHR30543">
    <property type="entry name" value="CHROMATE REDUCTASE"/>
    <property type="match status" value="1"/>
</dbReference>
<dbReference type="SUPFAM" id="SSF52218">
    <property type="entry name" value="Flavoproteins"/>
    <property type="match status" value="1"/>
</dbReference>
<dbReference type="PANTHER" id="PTHR30543:SF21">
    <property type="entry name" value="NAD(P)H-DEPENDENT FMN REDUCTASE LOT6"/>
    <property type="match status" value="1"/>
</dbReference>
<keyword evidence="3" id="KW-1185">Reference proteome</keyword>
<gene>
    <name evidence="2" type="ORF">QF206_07700</name>
</gene>
<organism evidence="2 3">
    <name type="scientific">Ruicaihuangia caeni</name>
    <dbReference type="NCBI Taxonomy" id="3042517"/>
    <lineage>
        <taxon>Bacteria</taxon>
        <taxon>Bacillati</taxon>
        <taxon>Actinomycetota</taxon>
        <taxon>Actinomycetes</taxon>
        <taxon>Micrococcales</taxon>
        <taxon>Microbacteriaceae</taxon>
        <taxon>Ruicaihuangia</taxon>
    </lineage>
</organism>
<evidence type="ECO:0000313" key="3">
    <source>
        <dbReference type="Proteomes" id="UP001321506"/>
    </source>
</evidence>
<dbReference type="InterPro" id="IPR029039">
    <property type="entry name" value="Flavoprotein-like_sf"/>
</dbReference>